<feature type="transmembrane region" description="Helical" evidence="2">
    <location>
        <begin position="235"/>
        <end position="267"/>
    </location>
</feature>
<feature type="compositionally biased region" description="Low complexity" evidence="1">
    <location>
        <begin position="8"/>
        <end position="23"/>
    </location>
</feature>
<dbReference type="Proteomes" id="UP001629745">
    <property type="component" value="Unassembled WGS sequence"/>
</dbReference>
<feature type="transmembrane region" description="Helical" evidence="2">
    <location>
        <begin position="190"/>
        <end position="214"/>
    </location>
</feature>
<evidence type="ECO:0008006" key="5">
    <source>
        <dbReference type="Google" id="ProtNLM"/>
    </source>
</evidence>
<evidence type="ECO:0000313" key="4">
    <source>
        <dbReference type="Proteomes" id="UP001629745"/>
    </source>
</evidence>
<keyword evidence="2" id="KW-1133">Transmembrane helix</keyword>
<accession>A0ABW9FI06</accession>
<comment type="caution">
    <text evidence="3">The sequence shown here is derived from an EMBL/GenBank/DDBJ whole genome shotgun (WGS) entry which is preliminary data.</text>
</comment>
<keyword evidence="4" id="KW-1185">Reference proteome</keyword>
<sequence>MTSGGQDPNQNPEGGNNEPQQGGTPPPPGNYPPPPGATPPPPPGNYPPPPGSYPPPPGQGGGYPPPPGNYPPGNYPPPGPGGGGGGYPPPPGNYPPAGGFPPPPGSYPPPPPAYDSGYGQRPAGPPPSEVSVGAALSYGWNRYKANPGVWIGILVIAFLISVAVSLPFSFGSNREFEDWSDLAASSFSVWQIIGNIVTAIVGYLISAALIRGALHEVDGRPPAFGSFFEFKNVGAIIIASFLVGLMTAIGFVLLVIPGLILMFLTWWTLEFVVDQNQDAITAIKSSFRAISSNWGMLLLLAITLFFLNILGVLLCLVGLLVTVPVSIIASTYAYRVTVGGPVAP</sequence>
<proteinExistence type="predicted"/>
<gene>
    <name evidence="3" type="ORF">ABEU20_003812</name>
</gene>
<feature type="compositionally biased region" description="Pro residues" evidence="1">
    <location>
        <begin position="87"/>
        <end position="113"/>
    </location>
</feature>
<reference evidence="3 4" key="1">
    <citation type="submission" date="2023-11" db="EMBL/GenBank/DDBJ databases">
        <authorList>
            <person name="Val-Calvo J."/>
            <person name="Scortti M."/>
            <person name="Vazquez-Boland J."/>
        </authorList>
    </citation>
    <scope>NUCLEOTIDE SEQUENCE [LARGE SCALE GENOMIC DNA]</scope>
    <source>
        <strain evidence="3 4">PAM 2766</strain>
    </source>
</reference>
<keyword evidence="2" id="KW-0472">Membrane</keyword>
<evidence type="ECO:0000313" key="3">
    <source>
        <dbReference type="EMBL" id="MFM1725206.1"/>
    </source>
</evidence>
<dbReference type="PANTHER" id="PTHR40076">
    <property type="entry name" value="MEMBRANE PROTEIN-RELATED"/>
    <property type="match status" value="1"/>
</dbReference>
<name>A0ABW9FI06_9NOCA</name>
<protein>
    <recommendedName>
        <fullName evidence="5">Integral membrane protein</fullName>
    </recommendedName>
</protein>
<dbReference type="RefSeq" id="WP_420165701.1">
    <property type="nucleotide sequence ID" value="NZ_JBDLNV010000006.1"/>
</dbReference>
<organism evidence="3 4">
    <name type="scientific">Rhodococcus parequi</name>
    <dbReference type="NCBI Taxonomy" id="3137122"/>
    <lineage>
        <taxon>Bacteria</taxon>
        <taxon>Bacillati</taxon>
        <taxon>Actinomycetota</taxon>
        <taxon>Actinomycetes</taxon>
        <taxon>Mycobacteriales</taxon>
        <taxon>Nocardiaceae</taxon>
        <taxon>Rhodococcus</taxon>
    </lineage>
</organism>
<feature type="compositionally biased region" description="Pro residues" evidence="1">
    <location>
        <begin position="24"/>
        <end position="80"/>
    </location>
</feature>
<feature type="region of interest" description="Disordered" evidence="1">
    <location>
        <begin position="1"/>
        <end position="129"/>
    </location>
</feature>
<feature type="transmembrane region" description="Helical" evidence="2">
    <location>
        <begin position="294"/>
        <end position="321"/>
    </location>
</feature>
<evidence type="ECO:0000256" key="2">
    <source>
        <dbReference type="SAM" id="Phobius"/>
    </source>
</evidence>
<dbReference type="PANTHER" id="PTHR40076:SF1">
    <property type="entry name" value="MEMBRANE PROTEIN"/>
    <property type="match status" value="1"/>
</dbReference>
<feature type="transmembrane region" description="Helical" evidence="2">
    <location>
        <begin position="149"/>
        <end position="170"/>
    </location>
</feature>
<dbReference type="InterPro" id="IPR010380">
    <property type="entry name" value="DUF975"/>
</dbReference>
<dbReference type="EMBL" id="JBDLNV010000006">
    <property type="protein sequence ID" value="MFM1725206.1"/>
    <property type="molecule type" value="Genomic_DNA"/>
</dbReference>
<keyword evidence="2" id="KW-0812">Transmembrane</keyword>
<evidence type="ECO:0000256" key="1">
    <source>
        <dbReference type="SAM" id="MobiDB-lite"/>
    </source>
</evidence>